<evidence type="ECO:0000259" key="9">
    <source>
        <dbReference type="PROSITE" id="PS50011"/>
    </source>
</evidence>
<dbReference type="GO" id="GO:0004674">
    <property type="term" value="F:protein serine/threonine kinase activity"/>
    <property type="evidence" value="ECO:0007669"/>
    <property type="project" value="UniProtKB-KW"/>
</dbReference>
<evidence type="ECO:0000256" key="1">
    <source>
        <dbReference type="ARBA" id="ARBA00012513"/>
    </source>
</evidence>
<dbReference type="GO" id="GO:0000245">
    <property type="term" value="P:spliceosomal complex assembly"/>
    <property type="evidence" value="ECO:0007669"/>
    <property type="project" value="TreeGrafter"/>
</dbReference>
<sequence length="315" mass="34466">MWRILKGFGSYSTVWLARDQQLQRYVSLKILAATASESSNEGKTLRFLQNGDSAHLGKQFIPALLDQFTFDGPNGHHLCLVGVPYGCSISESKEDSADSMFPKEAARSITAQLMMGLSYLHACGICHGDLHLGNFLLRTPSFDSMATTELYDRYGKPYEARVHRIDGRAPEPHAPPHAFYPMTPSLPARKTFDPEIVISDYGTSFVASQTPSPTLYTPARYAPPEHFFEGPITPAADIWTLGARSRPGGGIPGQTMENSSRRMENASRISGEPAYLPFAGFISAYGTWAGAKRQKLANGILLVGSCKPWRTSSGV</sequence>
<gene>
    <name evidence="10" type="ORF">DL764_006618</name>
</gene>
<evidence type="ECO:0000256" key="2">
    <source>
        <dbReference type="ARBA" id="ARBA00022527"/>
    </source>
</evidence>
<name>A0A4Q4T6A8_9PEZI</name>
<comment type="catalytic activity">
    <reaction evidence="7">
        <text>L-threonyl-[protein] + ATP = O-phospho-L-threonyl-[protein] + ADP + H(+)</text>
        <dbReference type="Rhea" id="RHEA:46608"/>
        <dbReference type="Rhea" id="RHEA-COMP:11060"/>
        <dbReference type="Rhea" id="RHEA-COMP:11605"/>
        <dbReference type="ChEBI" id="CHEBI:15378"/>
        <dbReference type="ChEBI" id="CHEBI:30013"/>
        <dbReference type="ChEBI" id="CHEBI:30616"/>
        <dbReference type="ChEBI" id="CHEBI:61977"/>
        <dbReference type="ChEBI" id="CHEBI:456216"/>
        <dbReference type="EC" id="2.7.11.1"/>
    </reaction>
</comment>
<dbReference type="EMBL" id="QJNU01000397">
    <property type="protein sequence ID" value="RYP00068.1"/>
    <property type="molecule type" value="Genomic_DNA"/>
</dbReference>
<dbReference type="OrthoDB" id="5979581at2759"/>
<dbReference type="PANTHER" id="PTHR47634">
    <property type="entry name" value="PROTEIN KINASE DOMAIN-CONTAINING PROTEIN-RELATED"/>
    <property type="match status" value="1"/>
</dbReference>
<dbReference type="SUPFAM" id="SSF56112">
    <property type="entry name" value="Protein kinase-like (PK-like)"/>
    <property type="match status" value="1"/>
</dbReference>
<evidence type="ECO:0000256" key="3">
    <source>
        <dbReference type="ARBA" id="ARBA00022679"/>
    </source>
</evidence>
<evidence type="ECO:0000256" key="6">
    <source>
        <dbReference type="ARBA" id="ARBA00022840"/>
    </source>
</evidence>
<comment type="catalytic activity">
    <reaction evidence="8">
        <text>L-seryl-[protein] + ATP = O-phospho-L-seryl-[protein] + ADP + H(+)</text>
        <dbReference type="Rhea" id="RHEA:17989"/>
        <dbReference type="Rhea" id="RHEA-COMP:9863"/>
        <dbReference type="Rhea" id="RHEA-COMP:11604"/>
        <dbReference type="ChEBI" id="CHEBI:15378"/>
        <dbReference type="ChEBI" id="CHEBI:29999"/>
        <dbReference type="ChEBI" id="CHEBI:30616"/>
        <dbReference type="ChEBI" id="CHEBI:83421"/>
        <dbReference type="ChEBI" id="CHEBI:456216"/>
        <dbReference type="EC" id="2.7.11.1"/>
    </reaction>
</comment>
<dbReference type="EC" id="2.7.11.1" evidence="1"/>
<evidence type="ECO:0000256" key="4">
    <source>
        <dbReference type="ARBA" id="ARBA00022741"/>
    </source>
</evidence>
<dbReference type="GO" id="GO:0050684">
    <property type="term" value="P:regulation of mRNA processing"/>
    <property type="evidence" value="ECO:0007669"/>
    <property type="project" value="TreeGrafter"/>
</dbReference>
<proteinExistence type="predicted"/>
<keyword evidence="11" id="KW-1185">Reference proteome</keyword>
<dbReference type="InterPro" id="IPR011009">
    <property type="entry name" value="Kinase-like_dom_sf"/>
</dbReference>
<keyword evidence="3" id="KW-0808">Transferase</keyword>
<organism evidence="10 11">
    <name type="scientific">Monosporascus ibericus</name>
    <dbReference type="NCBI Taxonomy" id="155417"/>
    <lineage>
        <taxon>Eukaryota</taxon>
        <taxon>Fungi</taxon>
        <taxon>Dikarya</taxon>
        <taxon>Ascomycota</taxon>
        <taxon>Pezizomycotina</taxon>
        <taxon>Sordariomycetes</taxon>
        <taxon>Xylariomycetidae</taxon>
        <taxon>Xylariales</taxon>
        <taxon>Xylariales incertae sedis</taxon>
        <taxon>Monosporascus</taxon>
    </lineage>
</organism>
<evidence type="ECO:0000313" key="11">
    <source>
        <dbReference type="Proteomes" id="UP000293360"/>
    </source>
</evidence>
<reference evidence="10 11" key="1">
    <citation type="submission" date="2018-06" db="EMBL/GenBank/DDBJ databases">
        <title>Complete Genomes of Monosporascus.</title>
        <authorList>
            <person name="Robinson A.J."/>
            <person name="Natvig D.O."/>
        </authorList>
    </citation>
    <scope>NUCLEOTIDE SEQUENCE [LARGE SCALE GENOMIC DNA]</scope>
    <source>
        <strain evidence="10 11">CBS 110550</strain>
    </source>
</reference>
<dbReference type="Proteomes" id="UP000293360">
    <property type="component" value="Unassembled WGS sequence"/>
</dbReference>
<protein>
    <recommendedName>
        <fullName evidence="1">non-specific serine/threonine protein kinase</fullName>
        <ecNumber evidence="1">2.7.11.1</ecNumber>
    </recommendedName>
</protein>
<dbReference type="SMART" id="SM00220">
    <property type="entry name" value="S_TKc"/>
    <property type="match status" value="1"/>
</dbReference>
<evidence type="ECO:0000256" key="7">
    <source>
        <dbReference type="ARBA" id="ARBA00047899"/>
    </source>
</evidence>
<dbReference type="PANTHER" id="PTHR47634:SF9">
    <property type="entry name" value="PROTEIN KINASE DOMAIN-CONTAINING PROTEIN-RELATED"/>
    <property type="match status" value="1"/>
</dbReference>
<dbReference type="AlphaFoldDB" id="A0A4Q4T6A8"/>
<accession>A0A4Q4T6A8</accession>
<dbReference type="Gene3D" id="1.10.510.10">
    <property type="entry name" value="Transferase(Phosphotransferase) domain 1"/>
    <property type="match status" value="1"/>
</dbReference>
<evidence type="ECO:0000256" key="5">
    <source>
        <dbReference type="ARBA" id="ARBA00022777"/>
    </source>
</evidence>
<dbReference type="InterPro" id="IPR000719">
    <property type="entry name" value="Prot_kinase_dom"/>
</dbReference>
<comment type="caution">
    <text evidence="10">The sequence shown here is derived from an EMBL/GenBank/DDBJ whole genome shotgun (WGS) entry which is preliminary data.</text>
</comment>
<dbReference type="InterPro" id="IPR051334">
    <property type="entry name" value="SRPK"/>
</dbReference>
<keyword evidence="5" id="KW-0418">Kinase</keyword>
<keyword evidence="2" id="KW-0723">Serine/threonine-protein kinase</keyword>
<keyword evidence="4" id="KW-0547">Nucleotide-binding</keyword>
<dbReference type="PROSITE" id="PS50011">
    <property type="entry name" value="PROTEIN_KINASE_DOM"/>
    <property type="match status" value="1"/>
</dbReference>
<dbReference type="STRING" id="155417.A0A4Q4T6A8"/>
<keyword evidence="6" id="KW-0067">ATP-binding</keyword>
<evidence type="ECO:0000256" key="8">
    <source>
        <dbReference type="ARBA" id="ARBA00048679"/>
    </source>
</evidence>
<dbReference type="Pfam" id="PF00069">
    <property type="entry name" value="Pkinase"/>
    <property type="match status" value="1"/>
</dbReference>
<feature type="domain" description="Protein kinase" evidence="9">
    <location>
        <begin position="1"/>
        <end position="315"/>
    </location>
</feature>
<dbReference type="Gene3D" id="3.30.200.20">
    <property type="entry name" value="Phosphorylase Kinase, domain 1"/>
    <property type="match status" value="1"/>
</dbReference>
<evidence type="ECO:0000313" key="10">
    <source>
        <dbReference type="EMBL" id="RYP00068.1"/>
    </source>
</evidence>
<dbReference type="GO" id="GO:0005524">
    <property type="term" value="F:ATP binding"/>
    <property type="evidence" value="ECO:0007669"/>
    <property type="project" value="UniProtKB-KW"/>
</dbReference>